<feature type="compositionally biased region" description="Polar residues" evidence="1">
    <location>
        <begin position="11"/>
        <end position="22"/>
    </location>
</feature>
<dbReference type="EMBL" id="BOOJ01000081">
    <property type="protein sequence ID" value="GIH97307.1"/>
    <property type="molecule type" value="Genomic_DNA"/>
</dbReference>
<proteinExistence type="predicted"/>
<name>A0A8J3WQU1_9ACTN</name>
<evidence type="ECO:0000256" key="1">
    <source>
        <dbReference type="SAM" id="MobiDB-lite"/>
    </source>
</evidence>
<keyword evidence="3" id="KW-1185">Reference proteome</keyword>
<evidence type="ECO:0000313" key="2">
    <source>
        <dbReference type="EMBL" id="GIH97307.1"/>
    </source>
</evidence>
<gene>
    <name evidence="2" type="ORF">Psi01_79370</name>
</gene>
<protein>
    <submittedName>
        <fullName evidence="2">Uncharacterized protein</fullName>
    </submittedName>
</protein>
<reference evidence="2 3" key="1">
    <citation type="submission" date="2021-01" db="EMBL/GenBank/DDBJ databases">
        <title>Whole genome shotgun sequence of Planobispora siamensis NBRC 107568.</title>
        <authorList>
            <person name="Komaki H."/>
            <person name="Tamura T."/>
        </authorList>
    </citation>
    <scope>NUCLEOTIDE SEQUENCE [LARGE SCALE GENOMIC DNA]</scope>
    <source>
        <strain evidence="2 3">NBRC 107568</strain>
    </source>
</reference>
<dbReference type="Proteomes" id="UP000619788">
    <property type="component" value="Unassembled WGS sequence"/>
</dbReference>
<comment type="caution">
    <text evidence="2">The sequence shown here is derived from an EMBL/GenBank/DDBJ whole genome shotgun (WGS) entry which is preliminary data.</text>
</comment>
<sequence>MDDTADHFETGASSSEQRCNRTPNEMAMGSAMAEALARHGHHALVEAHERAADAHRRLGQAGAGDVDEHHRLEQWHRWCAVVEDQLAAEADVNLPRPPGPS</sequence>
<dbReference type="RefSeq" id="WP_204069314.1">
    <property type="nucleotide sequence ID" value="NZ_BOOJ01000081.1"/>
</dbReference>
<accession>A0A8J3WQU1</accession>
<dbReference type="AlphaFoldDB" id="A0A8J3WQU1"/>
<feature type="region of interest" description="Disordered" evidence="1">
    <location>
        <begin position="1"/>
        <end position="22"/>
    </location>
</feature>
<organism evidence="2 3">
    <name type="scientific">Planobispora siamensis</name>
    <dbReference type="NCBI Taxonomy" id="936338"/>
    <lineage>
        <taxon>Bacteria</taxon>
        <taxon>Bacillati</taxon>
        <taxon>Actinomycetota</taxon>
        <taxon>Actinomycetes</taxon>
        <taxon>Streptosporangiales</taxon>
        <taxon>Streptosporangiaceae</taxon>
        <taxon>Planobispora</taxon>
    </lineage>
</organism>
<evidence type="ECO:0000313" key="3">
    <source>
        <dbReference type="Proteomes" id="UP000619788"/>
    </source>
</evidence>